<protein>
    <recommendedName>
        <fullName evidence="2">RRM domain-containing protein</fullName>
    </recommendedName>
</protein>
<feature type="compositionally biased region" description="Polar residues" evidence="1">
    <location>
        <begin position="250"/>
        <end position="259"/>
    </location>
</feature>
<feature type="region of interest" description="Disordered" evidence="1">
    <location>
        <begin position="1"/>
        <end position="125"/>
    </location>
</feature>
<feature type="compositionally biased region" description="Basic and acidic residues" evidence="1">
    <location>
        <begin position="10"/>
        <end position="28"/>
    </location>
</feature>
<dbReference type="Gene3D" id="3.30.70.330">
    <property type="match status" value="1"/>
</dbReference>
<dbReference type="EMBL" id="JAULSV010000004">
    <property type="protein sequence ID" value="KAK0646112.1"/>
    <property type="molecule type" value="Genomic_DNA"/>
</dbReference>
<feature type="compositionally biased region" description="Basic and acidic residues" evidence="1">
    <location>
        <begin position="81"/>
        <end position="94"/>
    </location>
</feature>
<evidence type="ECO:0000313" key="3">
    <source>
        <dbReference type="EMBL" id="KAK0646112.1"/>
    </source>
</evidence>
<dbReference type="Pfam" id="PF00076">
    <property type="entry name" value="RRM_1"/>
    <property type="match status" value="1"/>
</dbReference>
<feature type="compositionally biased region" description="Low complexity" evidence="1">
    <location>
        <begin position="42"/>
        <end position="59"/>
    </location>
</feature>
<keyword evidence="4" id="KW-1185">Reference proteome</keyword>
<feature type="domain" description="RRM" evidence="2">
    <location>
        <begin position="179"/>
        <end position="241"/>
    </location>
</feature>
<organism evidence="3 4">
    <name type="scientific">Cercophora newfieldiana</name>
    <dbReference type="NCBI Taxonomy" id="92897"/>
    <lineage>
        <taxon>Eukaryota</taxon>
        <taxon>Fungi</taxon>
        <taxon>Dikarya</taxon>
        <taxon>Ascomycota</taxon>
        <taxon>Pezizomycotina</taxon>
        <taxon>Sordariomycetes</taxon>
        <taxon>Sordariomycetidae</taxon>
        <taxon>Sordariales</taxon>
        <taxon>Lasiosphaeriaceae</taxon>
        <taxon>Cercophora</taxon>
    </lineage>
</organism>
<feature type="compositionally biased region" description="Polar residues" evidence="1">
    <location>
        <begin position="60"/>
        <end position="77"/>
    </location>
</feature>
<name>A0AA39Y4X7_9PEZI</name>
<dbReference type="CDD" id="cd00590">
    <property type="entry name" value="RRM_SF"/>
    <property type="match status" value="1"/>
</dbReference>
<gene>
    <name evidence="3" type="ORF">B0T16DRAFT_429026</name>
</gene>
<feature type="compositionally biased region" description="Low complexity" evidence="1">
    <location>
        <begin position="292"/>
        <end position="302"/>
    </location>
</feature>
<sequence length="335" mass="35679">MAGNAANKKVATDFEKIIQEGRDRKKNEALAARIFNKDRRSSAPFKAPASSAGSLASRAGQPQRSASSNGPRHSTGNIDGEWTHDLHASQDPKLAHKPGSLASRISNPNLGPAANPRQKRRAAQVAQALIRTELQHPRAPAVPTAPASFGNNHRSNKPASEPLGLTIRGLAGPYVVLAQNFAPGTTAADIESALTPVGGIIERCRIIKTHPTVIAEIIFESKEGADRVVARFDGQTADGRILSVFAKPGNNPTPDSQVPRQPKPPSGPRSMRDEPEVVDGSLGFDDPMETDNYSNGNSNGNGRQPPRGPAADGGLYSDKLVRENRRGRGFNRGGW</sequence>
<evidence type="ECO:0000313" key="4">
    <source>
        <dbReference type="Proteomes" id="UP001174936"/>
    </source>
</evidence>
<dbReference type="InterPro" id="IPR000504">
    <property type="entry name" value="RRM_dom"/>
</dbReference>
<accession>A0AA39Y4X7</accession>
<dbReference type="AlphaFoldDB" id="A0AA39Y4X7"/>
<evidence type="ECO:0000256" key="1">
    <source>
        <dbReference type="SAM" id="MobiDB-lite"/>
    </source>
</evidence>
<reference evidence="3" key="1">
    <citation type="submission" date="2023-06" db="EMBL/GenBank/DDBJ databases">
        <title>Genome-scale phylogeny and comparative genomics of the fungal order Sordariales.</title>
        <authorList>
            <consortium name="Lawrence Berkeley National Laboratory"/>
            <person name="Hensen N."/>
            <person name="Bonometti L."/>
            <person name="Westerberg I."/>
            <person name="Brannstrom I.O."/>
            <person name="Guillou S."/>
            <person name="Cros-Aarteil S."/>
            <person name="Calhoun S."/>
            <person name="Haridas S."/>
            <person name="Kuo A."/>
            <person name="Mondo S."/>
            <person name="Pangilinan J."/>
            <person name="Riley R."/>
            <person name="Labutti K."/>
            <person name="Andreopoulos B."/>
            <person name="Lipzen A."/>
            <person name="Chen C."/>
            <person name="Yanf M."/>
            <person name="Daum C."/>
            <person name="Ng V."/>
            <person name="Clum A."/>
            <person name="Steindorff A."/>
            <person name="Ohm R."/>
            <person name="Martin F."/>
            <person name="Silar P."/>
            <person name="Natvig D."/>
            <person name="Lalanne C."/>
            <person name="Gautier V."/>
            <person name="Ament-Velasquez S.L."/>
            <person name="Kruys A."/>
            <person name="Hutchinson M.I."/>
            <person name="Powell A.J."/>
            <person name="Barry K."/>
            <person name="Miller A.N."/>
            <person name="Grigoriev I.V."/>
            <person name="Debuchy R."/>
            <person name="Gladieux P."/>
            <person name="Thoren M.H."/>
            <person name="Johannesson H."/>
        </authorList>
    </citation>
    <scope>NUCLEOTIDE SEQUENCE</scope>
    <source>
        <strain evidence="3">SMH2532-1</strain>
    </source>
</reference>
<dbReference type="Proteomes" id="UP001174936">
    <property type="component" value="Unassembled WGS sequence"/>
</dbReference>
<evidence type="ECO:0000259" key="2">
    <source>
        <dbReference type="Pfam" id="PF00076"/>
    </source>
</evidence>
<dbReference type="SUPFAM" id="SSF54928">
    <property type="entry name" value="RNA-binding domain, RBD"/>
    <property type="match status" value="1"/>
</dbReference>
<dbReference type="GO" id="GO:0003723">
    <property type="term" value="F:RNA binding"/>
    <property type="evidence" value="ECO:0007669"/>
    <property type="project" value="InterPro"/>
</dbReference>
<dbReference type="InterPro" id="IPR035979">
    <property type="entry name" value="RBD_domain_sf"/>
</dbReference>
<dbReference type="InterPro" id="IPR012677">
    <property type="entry name" value="Nucleotide-bd_a/b_plait_sf"/>
</dbReference>
<comment type="caution">
    <text evidence="3">The sequence shown here is derived from an EMBL/GenBank/DDBJ whole genome shotgun (WGS) entry which is preliminary data.</text>
</comment>
<feature type="region of interest" description="Disordered" evidence="1">
    <location>
        <begin position="244"/>
        <end position="335"/>
    </location>
</feature>
<proteinExistence type="predicted"/>